<keyword evidence="8" id="KW-0472">Membrane</keyword>
<evidence type="ECO:0000256" key="6">
    <source>
        <dbReference type="ARBA" id="ARBA00022840"/>
    </source>
</evidence>
<evidence type="ECO:0000313" key="11">
    <source>
        <dbReference type="Proteomes" id="UP000265160"/>
    </source>
</evidence>
<dbReference type="InterPro" id="IPR051261">
    <property type="entry name" value="NLR"/>
</dbReference>
<dbReference type="Ensembl" id="ENSMZET00005027767.1">
    <property type="protein sequence ID" value="ENSMZEP00005026903.1"/>
    <property type="gene ID" value="ENSMZEG00005020071.1"/>
</dbReference>
<evidence type="ECO:0000259" key="9">
    <source>
        <dbReference type="PROSITE" id="PS50837"/>
    </source>
</evidence>
<name>A0A3P9CX38_9CICH</name>
<proteinExistence type="predicted"/>
<keyword evidence="6" id="KW-0067">ATP-binding</keyword>
<dbReference type="FunFam" id="3.40.50.300:FF:001524">
    <property type="entry name" value="Si:dkey-126g1.7"/>
    <property type="match status" value="1"/>
</dbReference>
<evidence type="ECO:0000313" key="10">
    <source>
        <dbReference type="Ensembl" id="ENSMZEP00005026903.1"/>
    </source>
</evidence>
<keyword evidence="11" id="KW-1185">Reference proteome</keyword>
<dbReference type="Pfam" id="PF17779">
    <property type="entry name" value="WHD_NOD2"/>
    <property type="match status" value="1"/>
</dbReference>
<evidence type="ECO:0000256" key="3">
    <source>
        <dbReference type="ARBA" id="ARBA00022614"/>
    </source>
</evidence>
<feature type="transmembrane region" description="Helical" evidence="8">
    <location>
        <begin position="658"/>
        <end position="691"/>
    </location>
</feature>
<dbReference type="InterPro" id="IPR032675">
    <property type="entry name" value="LRR_dom_sf"/>
</dbReference>
<evidence type="ECO:0000256" key="5">
    <source>
        <dbReference type="ARBA" id="ARBA00022741"/>
    </source>
</evidence>
<keyword evidence="5" id="KW-0547">Nucleotide-binding</keyword>
<dbReference type="GeneTree" id="ENSGT01150000286915"/>
<keyword evidence="4" id="KW-0677">Repeat</keyword>
<comment type="subcellular location">
    <subcellularLocation>
        <location evidence="1">Cytoplasm</location>
    </subcellularLocation>
</comment>
<protein>
    <recommendedName>
        <fullName evidence="9">NACHT domain-containing protein</fullName>
    </recommendedName>
</protein>
<feature type="region of interest" description="Disordered" evidence="7">
    <location>
        <begin position="1"/>
        <end position="20"/>
    </location>
</feature>
<dbReference type="GO" id="GO:0005524">
    <property type="term" value="F:ATP binding"/>
    <property type="evidence" value="ECO:0007669"/>
    <property type="project" value="UniProtKB-KW"/>
</dbReference>
<organism evidence="10 11">
    <name type="scientific">Maylandia zebra</name>
    <name type="common">zebra mbuna</name>
    <dbReference type="NCBI Taxonomy" id="106582"/>
    <lineage>
        <taxon>Eukaryota</taxon>
        <taxon>Metazoa</taxon>
        <taxon>Chordata</taxon>
        <taxon>Craniata</taxon>
        <taxon>Vertebrata</taxon>
        <taxon>Euteleostomi</taxon>
        <taxon>Actinopterygii</taxon>
        <taxon>Neopterygii</taxon>
        <taxon>Teleostei</taxon>
        <taxon>Neoteleostei</taxon>
        <taxon>Acanthomorphata</taxon>
        <taxon>Ovalentaria</taxon>
        <taxon>Cichlomorphae</taxon>
        <taxon>Cichliformes</taxon>
        <taxon>Cichlidae</taxon>
        <taxon>African cichlids</taxon>
        <taxon>Pseudocrenilabrinae</taxon>
        <taxon>Haplochromini</taxon>
        <taxon>Maylandia</taxon>
        <taxon>Maylandia zebra complex</taxon>
    </lineage>
</organism>
<dbReference type="InterPro" id="IPR041267">
    <property type="entry name" value="NLRP_HD2"/>
</dbReference>
<evidence type="ECO:0000256" key="2">
    <source>
        <dbReference type="ARBA" id="ARBA00022490"/>
    </source>
</evidence>
<dbReference type="PANTHER" id="PTHR24106">
    <property type="entry name" value="NACHT, LRR AND CARD DOMAINS-CONTAINING"/>
    <property type="match status" value="1"/>
</dbReference>
<keyword evidence="3" id="KW-0433">Leucine-rich repeat</keyword>
<keyword evidence="2" id="KW-0963">Cytoplasm</keyword>
<dbReference type="Proteomes" id="UP000265160">
    <property type="component" value="LG9"/>
</dbReference>
<evidence type="ECO:0000256" key="8">
    <source>
        <dbReference type="SAM" id="Phobius"/>
    </source>
</evidence>
<reference evidence="10" key="3">
    <citation type="submission" date="2025-09" db="UniProtKB">
        <authorList>
            <consortium name="Ensembl"/>
        </authorList>
    </citation>
    <scope>IDENTIFICATION</scope>
</reference>
<dbReference type="InterPro" id="IPR027417">
    <property type="entry name" value="P-loop_NTPase"/>
</dbReference>
<keyword evidence="8" id="KW-1133">Transmembrane helix</keyword>
<dbReference type="GO" id="GO:0005737">
    <property type="term" value="C:cytoplasm"/>
    <property type="evidence" value="ECO:0007669"/>
    <property type="project" value="UniProtKB-SubCell"/>
</dbReference>
<dbReference type="PROSITE" id="PS50837">
    <property type="entry name" value="NACHT"/>
    <property type="match status" value="1"/>
</dbReference>
<feature type="domain" description="NACHT" evidence="9">
    <location>
        <begin position="41"/>
        <end position="175"/>
    </location>
</feature>
<reference evidence="10" key="2">
    <citation type="submission" date="2025-08" db="UniProtKB">
        <authorList>
            <consortium name="Ensembl"/>
        </authorList>
    </citation>
    <scope>IDENTIFICATION</scope>
</reference>
<dbReference type="SUPFAM" id="SSF52047">
    <property type="entry name" value="RNI-like"/>
    <property type="match status" value="1"/>
</dbReference>
<evidence type="ECO:0000256" key="7">
    <source>
        <dbReference type="SAM" id="MobiDB-lite"/>
    </source>
</evidence>
<keyword evidence="8" id="KW-0812">Transmembrane</keyword>
<reference evidence="10 11" key="1">
    <citation type="journal article" date="2014" name="Nature">
        <title>The genomic substrate for adaptive radiation in African cichlid fish.</title>
        <authorList>
            <person name="Brawand D."/>
            <person name="Wagner C.E."/>
            <person name="Li Y.I."/>
            <person name="Malinsky M."/>
            <person name="Keller I."/>
            <person name="Fan S."/>
            <person name="Simakov O."/>
            <person name="Ng A.Y."/>
            <person name="Lim Z.W."/>
            <person name="Bezault E."/>
            <person name="Turner-Maier J."/>
            <person name="Johnson J."/>
            <person name="Alcazar R."/>
            <person name="Noh H.J."/>
            <person name="Russell P."/>
            <person name="Aken B."/>
            <person name="Alfoldi J."/>
            <person name="Amemiya C."/>
            <person name="Azzouzi N."/>
            <person name="Baroiller J.F."/>
            <person name="Barloy-Hubler F."/>
            <person name="Berlin A."/>
            <person name="Bloomquist R."/>
            <person name="Carleton K.L."/>
            <person name="Conte M.A."/>
            <person name="D'Cotta H."/>
            <person name="Eshel O."/>
            <person name="Gaffney L."/>
            <person name="Galibert F."/>
            <person name="Gante H.F."/>
            <person name="Gnerre S."/>
            <person name="Greuter L."/>
            <person name="Guyon R."/>
            <person name="Haddad N.S."/>
            <person name="Haerty W."/>
            <person name="Harris R.M."/>
            <person name="Hofmann H.A."/>
            <person name="Hourlier T."/>
            <person name="Hulata G."/>
            <person name="Jaffe D.B."/>
            <person name="Lara M."/>
            <person name="Lee A.P."/>
            <person name="MacCallum I."/>
            <person name="Mwaiko S."/>
            <person name="Nikaido M."/>
            <person name="Nishihara H."/>
            <person name="Ozouf-Costaz C."/>
            <person name="Penman D.J."/>
            <person name="Przybylski D."/>
            <person name="Rakotomanga M."/>
            <person name="Renn S.C.P."/>
            <person name="Ribeiro F.J."/>
            <person name="Ron M."/>
            <person name="Salzburger W."/>
            <person name="Sanchez-Pulido L."/>
            <person name="Santos M.E."/>
            <person name="Searle S."/>
            <person name="Sharpe T."/>
            <person name="Swofford R."/>
            <person name="Tan F.J."/>
            <person name="Williams L."/>
            <person name="Young S."/>
            <person name="Yin S."/>
            <person name="Okada N."/>
            <person name="Kocher T.D."/>
            <person name="Miska E.A."/>
            <person name="Lander E.S."/>
            <person name="Venkatesh B."/>
            <person name="Fernald R.D."/>
            <person name="Meyer A."/>
            <person name="Ponting C.P."/>
            <person name="Streelman J.T."/>
            <person name="Lindblad-Toh K."/>
            <person name="Seehausen O."/>
            <person name="Di Palma F."/>
        </authorList>
    </citation>
    <scope>NUCLEOTIDE SEQUENCE</scope>
</reference>
<dbReference type="AlphaFoldDB" id="A0A3P9CX38"/>
<evidence type="ECO:0000256" key="1">
    <source>
        <dbReference type="ARBA" id="ARBA00004496"/>
    </source>
</evidence>
<dbReference type="Pfam" id="PF05729">
    <property type="entry name" value="NACHT"/>
    <property type="match status" value="1"/>
</dbReference>
<dbReference type="Pfam" id="PF17776">
    <property type="entry name" value="NLRC4_HD2"/>
    <property type="match status" value="1"/>
</dbReference>
<sequence>QYPNTELGNREREKEKIEQSPALIQETASNMTCLLRKAPVRTVLTMGVAGIGKTVLTQKFTLDWAEGKANQDIQFMFPFTFRELNVLKEEKFSLVGLVHHFFTETKEAGICSFEDFQVVFIFDGLDECRPPLDFHKTTILTDPRKSTSVDVLLINLIRGKLLPSARLWITTRPAAANQIPPDCVGLVTEVRGFTDPQKEEYFRKRFRDEEQANRIISHIKTSRSIHIMCHIPVFCWITATVLEFVVKNKESEDLPKTLTELYLRLVLFHLKTKNIKCDKATDPHWSPESRKMIESLGKLAFDQLQKGNLIFYESDLTECGIDIRAASVYSGVFTQIFKADEYDMFSETVYCFVHLSIQEFLAAVYMFHYWEHKTEKSLQSKNGHLDLFVRFLHGLCLESNQRLLGGLLGQTESSPGTIQRVIKSLKKMNSDKISPDRSINIFHCLMEMNDLSVHQEIQEFLKSENKSKGLSEIHCSALAFMLQMSEDVLDELDLKKYNTSTEEDSCFMSVRSADVQSTMSNRKCPAGLFCCNVCHHRLRWCGLSESHFQCVTSALKSNTSSLIQLDLSGNTLDGSELKLLCAGLKSPNCKLDALRSVHCLLSEISCVHLGSALKSNPSHLKHLDLTGNELQDSGVKQLCSFLESPHCTLEYLRSDTTFLVLSLVLLVILYCFFFVISFCLSHLLLFFSLFFVCLGADTVSKGMGFWGVTGGEKLQRGVLPGPNSG</sequence>
<dbReference type="Gene3D" id="3.40.50.300">
    <property type="entry name" value="P-loop containing nucleotide triphosphate hydrolases"/>
    <property type="match status" value="1"/>
</dbReference>
<dbReference type="InterPro" id="IPR041075">
    <property type="entry name" value="NOD1/2_WH"/>
</dbReference>
<feature type="compositionally biased region" description="Basic and acidic residues" evidence="7">
    <location>
        <begin position="8"/>
        <end position="18"/>
    </location>
</feature>
<accession>A0A3P9CX38</accession>
<dbReference type="Gene3D" id="3.80.10.10">
    <property type="entry name" value="Ribonuclease Inhibitor"/>
    <property type="match status" value="1"/>
</dbReference>
<dbReference type="SMART" id="SM00368">
    <property type="entry name" value="LRR_RI"/>
    <property type="match status" value="3"/>
</dbReference>
<evidence type="ECO:0000256" key="4">
    <source>
        <dbReference type="ARBA" id="ARBA00022737"/>
    </source>
</evidence>
<dbReference type="InterPro" id="IPR007111">
    <property type="entry name" value="NACHT_NTPase"/>
</dbReference>